<evidence type="ECO:0000259" key="2">
    <source>
        <dbReference type="Pfam" id="PF21722"/>
    </source>
</evidence>
<sequence>MAGLYIGNSPIYAPYVGDVMAHSVYLGDTMVWKRDPESGTLTASATVTLYPYYRYLDLVGVGGGASGQTGSGATNTAGKGGDAGYWLGQTLVRGVDFPEDATSLVVSVGAATGRAADSDLAASINGNPTTFTIAGVVVATAAGGVGNPSSAKAGEGPYDFTFRGVTYTGGTNSSENAAGNAPGGGGSGGSGGIFGSRTRGWEGARGQAWHVQRNI</sequence>
<organism evidence="3 4">
    <name type="scientific">Gordonia phage Dexdert</name>
    <dbReference type="NCBI Taxonomy" id="2794946"/>
    <lineage>
        <taxon>Viruses</taxon>
        <taxon>Duplodnaviria</taxon>
        <taxon>Heunggongvirae</taxon>
        <taxon>Uroviricota</taxon>
        <taxon>Caudoviricetes</taxon>
        <taxon>Stackebrandtviridae</taxon>
        <taxon>Schenleyvirinae</taxon>
        <taxon>Dexdertvirus</taxon>
        <taxon>Dexdertvirus dexdert</taxon>
    </lineage>
</organism>
<dbReference type="InterPro" id="IPR049304">
    <property type="entry name" value="Gly_rich_dom"/>
</dbReference>
<gene>
    <name evidence="3" type="primary">38</name>
    <name evidence="3" type="ORF">SEA_DEXDERT_38</name>
</gene>
<keyword evidence="4" id="KW-1185">Reference proteome</keyword>
<accession>A0A7T1NXH6</accession>
<feature type="compositionally biased region" description="Gly residues" evidence="1">
    <location>
        <begin position="181"/>
        <end position="194"/>
    </location>
</feature>
<dbReference type="RefSeq" id="YP_010001418.1">
    <property type="nucleotide sequence ID" value="NC_053210.1"/>
</dbReference>
<dbReference type="KEGG" id="vg:63025912"/>
<dbReference type="Proteomes" id="UP000594842">
    <property type="component" value="Segment"/>
</dbReference>
<protein>
    <recommendedName>
        <fullName evidence="2">Glycine-rich domain-containing protein</fullName>
    </recommendedName>
</protein>
<evidence type="ECO:0000313" key="3">
    <source>
        <dbReference type="EMBL" id="QPO17035.1"/>
    </source>
</evidence>
<dbReference type="EMBL" id="MW314849">
    <property type="protein sequence ID" value="QPO17035.1"/>
    <property type="molecule type" value="Genomic_DNA"/>
</dbReference>
<proteinExistence type="predicted"/>
<feature type="region of interest" description="Disordered" evidence="1">
    <location>
        <begin position="173"/>
        <end position="215"/>
    </location>
</feature>
<reference evidence="3 4" key="1">
    <citation type="submission" date="2020-12" db="EMBL/GenBank/DDBJ databases">
        <authorList>
            <person name="Kaganovsky A.M."/>
            <person name="Abad L.A."/>
            <person name="Hancock A.M."/>
            <person name="Wiggins Z.F."/>
            <person name="Bellamy Z.J."/>
            <person name="Moore L.A."/>
            <person name="Neal J.P."/>
            <person name="Poydras T.E."/>
            <person name="Timmer K."/>
            <person name="DeJong R."/>
            <person name="Gissendanner C.R."/>
            <person name="Findley A.M."/>
            <person name="Garlena R.A."/>
            <person name="Russell D.A."/>
            <person name="Jacobs-Sera D."/>
            <person name="Hatfull G.F."/>
        </authorList>
    </citation>
    <scope>NUCLEOTIDE SEQUENCE [LARGE SCALE GENOMIC DNA]</scope>
</reference>
<feature type="domain" description="Glycine-rich" evidence="2">
    <location>
        <begin position="45"/>
        <end position="150"/>
    </location>
</feature>
<evidence type="ECO:0000313" key="4">
    <source>
        <dbReference type="Proteomes" id="UP000594842"/>
    </source>
</evidence>
<evidence type="ECO:0000256" key="1">
    <source>
        <dbReference type="SAM" id="MobiDB-lite"/>
    </source>
</evidence>
<dbReference type="Pfam" id="PF21722">
    <property type="entry name" value="Gly_rich_2"/>
    <property type="match status" value="1"/>
</dbReference>
<dbReference type="GeneID" id="63025912"/>
<name>A0A7T1NXH6_9CAUD</name>